<dbReference type="EMBL" id="JBHLUH010000084">
    <property type="protein sequence ID" value="MFC0533428.1"/>
    <property type="molecule type" value="Genomic_DNA"/>
</dbReference>
<dbReference type="Proteomes" id="UP001589867">
    <property type="component" value="Unassembled WGS sequence"/>
</dbReference>
<protein>
    <submittedName>
        <fullName evidence="1">Uncharacterized protein</fullName>
    </submittedName>
</protein>
<keyword evidence="2" id="KW-1185">Reference proteome</keyword>
<proteinExistence type="predicted"/>
<name>A0ABV6MGH9_9ACTN</name>
<dbReference type="RefSeq" id="WP_377261025.1">
    <property type="nucleotide sequence ID" value="NZ_JBHLUH010000084.1"/>
</dbReference>
<comment type="caution">
    <text evidence="1">The sequence shown here is derived from an EMBL/GenBank/DDBJ whole genome shotgun (WGS) entry which is preliminary data.</text>
</comment>
<accession>A0ABV6MGH9</accession>
<gene>
    <name evidence="1" type="ORF">ACFFIA_38070</name>
</gene>
<sequence length="45" mass="4562">MTTIRVASGKPLVTGMAMAKNIVVPACGQGGTTEISNEIAKQMGV</sequence>
<evidence type="ECO:0000313" key="2">
    <source>
        <dbReference type="Proteomes" id="UP001589867"/>
    </source>
</evidence>
<organism evidence="1 2">
    <name type="scientific">Phytohabitans kaempferiae</name>
    <dbReference type="NCBI Taxonomy" id="1620943"/>
    <lineage>
        <taxon>Bacteria</taxon>
        <taxon>Bacillati</taxon>
        <taxon>Actinomycetota</taxon>
        <taxon>Actinomycetes</taxon>
        <taxon>Micromonosporales</taxon>
        <taxon>Micromonosporaceae</taxon>
    </lineage>
</organism>
<evidence type="ECO:0000313" key="1">
    <source>
        <dbReference type="EMBL" id="MFC0533428.1"/>
    </source>
</evidence>
<reference evidence="1 2" key="1">
    <citation type="submission" date="2024-09" db="EMBL/GenBank/DDBJ databases">
        <authorList>
            <person name="Sun Q."/>
            <person name="Mori K."/>
        </authorList>
    </citation>
    <scope>NUCLEOTIDE SEQUENCE [LARGE SCALE GENOMIC DNA]</scope>
    <source>
        <strain evidence="1 2">TBRC 3947</strain>
    </source>
</reference>